<evidence type="ECO:0000313" key="1">
    <source>
        <dbReference type="EMBL" id="TFK75770.1"/>
    </source>
</evidence>
<gene>
    <name evidence="1" type="ORF">BDN72DRAFT_349263</name>
</gene>
<name>A0ACD3BD37_9AGAR</name>
<organism evidence="1 2">
    <name type="scientific">Pluteus cervinus</name>
    <dbReference type="NCBI Taxonomy" id="181527"/>
    <lineage>
        <taxon>Eukaryota</taxon>
        <taxon>Fungi</taxon>
        <taxon>Dikarya</taxon>
        <taxon>Basidiomycota</taxon>
        <taxon>Agaricomycotina</taxon>
        <taxon>Agaricomycetes</taxon>
        <taxon>Agaricomycetidae</taxon>
        <taxon>Agaricales</taxon>
        <taxon>Pluteineae</taxon>
        <taxon>Pluteaceae</taxon>
        <taxon>Pluteus</taxon>
    </lineage>
</organism>
<sequence length="261" mass="29236">MERYFPVISKSTSTLKAESEKDKQRAAGKYEPYKRGRREVVNVNGIEAPPGKFWEPLRSGATLSHAALTKHVLSTLKDESNPITHSDIAERSDQVYSMTTGHQVAEGRGSRHAYISLDRKKRNVQIQANATSTRTSTQSEGTDDARKKPQPVLHNVCVYLNGYLENTTDIEMKRIITEAGGEILYTPSSACTHIVTSQHLSGSKTHKILSSKPRNRVHVVKPEWILDSIKQGRKLSERNYVVIRDTTTKSLTSTFKTSKSK</sequence>
<dbReference type="EMBL" id="ML208261">
    <property type="protein sequence ID" value="TFK75770.1"/>
    <property type="molecule type" value="Genomic_DNA"/>
</dbReference>
<accession>A0ACD3BD37</accession>
<proteinExistence type="predicted"/>
<dbReference type="Proteomes" id="UP000308600">
    <property type="component" value="Unassembled WGS sequence"/>
</dbReference>
<evidence type="ECO:0000313" key="2">
    <source>
        <dbReference type="Proteomes" id="UP000308600"/>
    </source>
</evidence>
<keyword evidence="2" id="KW-1185">Reference proteome</keyword>
<protein>
    <submittedName>
        <fullName evidence="1">BRCT domain-containing protein</fullName>
    </submittedName>
</protein>
<reference evidence="1 2" key="1">
    <citation type="journal article" date="2019" name="Nat. Ecol. Evol.">
        <title>Megaphylogeny resolves global patterns of mushroom evolution.</title>
        <authorList>
            <person name="Varga T."/>
            <person name="Krizsan K."/>
            <person name="Foldi C."/>
            <person name="Dima B."/>
            <person name="Sanchez-Garcia M."/>
            <person name="Sanchez-Ramirez S."/>
            <person name="Szollosi G.J."/>
            <person name="Szarkandi J.G."/>
            <person name="Papp V."/>
            <person name="Albert L."/>
            <person name="Andreopoulos W."/>
            <person name="Angelini C."/>
            <person name="Antonin V."/>
            <person name="Barry K.W."/>
            <person name="Bougher N.L."/>
            <person name="Buchanan P."/>
            <person name="Buyck B."/>
            <person name="Bense V."/>
            <person name="Catcheside P."/>
            <person name="Chovatia M."/>
            <person name="Cooper J."/>
            <person name="Damon W."/>
            <person name="Desjardin D."/>
            <person name="Finy P."/>
            <person name="Geml J."/>
            <person name="Haridas S."/>
            <person name="Hughes K."/>
            <person name="Justo A."/>
            <person name="Karasinski D."/>
            <person name="Kautmanova I."/>
            <person name="Kiss B."/>
            <person name="Kocsube S."/>
            <person name="Kotiranta H."/>
            <person name="LaButti K.M."/>
            <person name="Lechner B.E."/>
            <person name="Liimatainen K."/>
            <person name="Lipzen A."/>
            <person name="Lukacs Z."/>
            <person name="Mihaltcheva S."/>
            <person name="Morgado L.N."/>
            <person name="Niskanen T."/>
            <person name="Noordeloos M.E."/>
            <person name="Ohm R.A."/>
            <person name="Ortiz-Santana B."/>
            <person name="Ovrebo C."/>
            <person name="Racz N."/>
            <person name="Riley R."/>
            <person name="Savchenko A."/>
            <person name="Shiryaev A."/>
            <person name="Soop K."/>
            <person name="Spirin V."/>
            <person name="Szebenyi C."/>
            <person name="Tomsovsky M."/>
            <person name="Tulloss R.E."/>
            <person name="Uehling J."/>
            <person name="Grigoriev I.V."/>
            <person name="Vagvolgyi C."/>
            <person name="Papp T."/>
            <person name="Martin F.M."/>
            <person name="Miettinen O."/>
            <person name="Hibbett D.S."/>
            <person name="Nagy L.G."/>
        </authorList>
    </citation>
    <scope>NUCLEOTIDE SEQUENCE [LARGE SCALE GENOMIC DNA]</scope>
    <source>
        <strain evidence="1 2">NL-1719</strain>
    </source>
</reference>